<feature type="region of interest" description="Disordered" evidence="2">
    <location>
        <begin position="430"/>
        <end position="529"/>
    </location>
</feature>
<name>A0AAV9JHF0_9PEZI</name>
<dbReference type="Pfam" id="PF13257">
    <property type="entry name" value="DUF4048"/>
    <property type="match status" value="1"/>
</dbReference>
<dbReference type="EMBL" id="JAVFHQ010000026">
    <property type="protein sequence ID" value="KAK4544292.1"/>
    <property type="molecule type" value="Genomic_DNA"/>
</dbReference>
<protein>
    <recommendedName>
        <fullName evidence="3">DUF4048 domain-containing protein</fullName>
    </recommendedName>
</protein>
<evidence type="ECO:0000256" key="2">
    <source>
        <dbReference type="SAM" id="MobiDB-lite"/>
    </source>
</evidence>
<feature type="domain" description="DUF4048" evidence="3">
    <location>
        <begin position="218"/>
        <end position="477"/>
    </location>
</feature>
<reference evidence="4 5" key="1">
    <citation type="submission" date="2021-11" db="EMBL/GenBank/DDBJ databases">
        <title>Black yeast isolated from Biological Soil Crust.</title>
        <authorList>
            <person name="Kurbessoian T."/>
        </authorList>
    </citation>
    <scope>NUCLEOTIDE SEQUENCE [LARGE SCALE GENOMIC DNA]</scope>
    <source>
        <strain evidence="4 5">CCFEE 5522</strain>
    </source>
</reference>
<gene>
    <name evidence="4" type="ORF">LTR36_004502</name>
</gene>
<evidence type="ECO:0000313" key="5">
    <source>
        <dbReference type="Proteomes" id="UP001324427"/>
    </source>
</evidence>
<dbReference type="InterPro" id="IPR025122">
    <property type="entry name" value="DUF4048"/>
</dbReference>
<dbReference type="Proteomes" id="UP001324427">
    <property type="component" value="Unassembled WGS sequence"/>
</dbReference>
<organism evidence="4 5">
    <name type="scientific">Oleoguttula mirabilis</name>
    <dbReference type="NCBI Taxonomy" id="1507867"/>
    <lineage>
        <taxon>Eukaryota</taxon>
        <taxon>Fungi</taxon>
        <taxon>Dikarya</taxon>
        <taxon>Ascomycota</taxon>
        <taxon>Pezizomycotina</taxon>
        <taxon>Dothideomycetes</taxon>
        <taxon>Dothideomycetidae</taxon>
        <taxon>Mycosphaerellales</taxon>
        <taxon>Teratosphaeriaceae</taxon>
        <taxon>Oleoguttula</taxon>
    </lineage>
</organism>
<feature type="region of interest" description="Disordered" evidence="2">
    <location>
        <begin position="175"/>
        <end position="201"/>
    </location>
</feature>
<feature type="coiled-coil region" evidence="1">
    <location>
        <begin position="122"/>
        <end position="156"/>
    </location>
</feature>
<feature type="region of interest" description="Disordered" evidence="2">
    <location>
        <begin position="335"/>
        <end position="418"/>
    </location>
</feature>
<sequence length="571" mass="61321">MLAGKRKSRVAPIEVQHALPYTAAMAAKPSPVEHVHCPASPTHSTGSSGRASFQSHSRTISAATDSAPTRPNRFSLSFPVQPPGASSPTRLSQSPTRDAPAVVPEALASPTGPTDTTFLHAIATQERRVLELKEELQRAEADLNQLKRHWAQHEANKKRNDARRITKLEPLQATQPTVDTEAEADSANARAQQEMERRKALLSGGRVSNRTVFSGSRHTRTLSLLSPASGEVKPIARQAIPPPRKDSLSSTTKRSVEPDTLRHKRPALLARASTTPDLTTEVAETADRNIDLPDNLQNGIDHEILLRTGKKMANDFRDGLWTFFEDLRQATVGDEATQHQQVLPSPNLRRHNSTMSQASLRAAKKKDSKNSLRPGSRGSTITVGSGVSAETRRPSPPGAKKHAKSATQGALPDLANPGFWSEHGVASVQATPAKVKKSPSSLRGHAKTASKGMSIASSDAWDTWDDSPMDSRSSSAASEATTVPSTVSGPTSPRPSVDRQGDGARQSEGQERGKNDPLPWPALSKLGPATLRRTASHLMTEWEKSLTPSGQEDYLGLSAEAAATNAGRQRG</sequence>
<feature type="region of interest" description="Disordered" evidence="2">
    <location>
        <begin position="542"/>
        <end position="571"/>
    </location>
</feature>
<comment type="caution">
    <text evidence="4">The sequence shown here is derived from an EMBL/GenBank/DDBJ whole genome shotgun (WGS) entry which is preliminary data.</text>
</comment>
<feature type="region of interest" description="Disordered" evidence="2">
    <location>
        <begin position="235"/>
        <end position="281"/>
    </location>
</feature>
<keyword evidence="1" id="KW-0175">Coiled coil</keyword>
<accession>A0AAV9JHF0</accession>
<dbReference type="AlphaFoldDB" id="A0AAV9JHF0"/>
<feature type="compositionally biased region" description="Polar residues" evidence="2">
    <location>
        <begin position="84"/>
        <end position="96"/>
    </location>
</feature>
<evidence type="ECO:0000259" key="3">
    <source>
        <dbReference type="Pfam" id="PF13257"/>
    </source>
</evidence>
<feature type="compositionally biased region" description="Polar residues" evidence="2">
    <location>
        <begin position="41"/>
        <end position="75"/>
    </location>
</feature>
<proteinExistence type="predicted"/>
<evidence type="ECO:0000313" key="4">
    <source>
        <dbReference type="EMBL" id="KAK4544292.1"/>
    </source>
</evidence>
<evidence type="ECO:0000256" key="1">
    <source>
        <dbReference type="SAM" id="Coils"/>
    </source>
</evidence>
<feature type="compositionally biased region" description="Low complexity" evidence="2">
    <location>
        <begin position="470"/>
        <end position="495"/>
    </location>
</feature>
<feature type="compositionally biased region" description="Polar residues" evidence="2">
    <location>
        <begin position="371"/>
        <end position="385"/>
    </location>
</feature>
<keyword evidence="5" id="KW-1185">Reference proteome</keyword>
<feature type="region of interest" description="Disordered" evidence="2">
    <location>
        <begin position="28"/>
        <end position="100"/>
    </location>
</feature>